<gene>
    <name evidence="6" type="ORF">GCM10022222_07800</name>
</gene>
<evidence type="ECO:0000256" key="3">
    <source>
        <dbReference type="ARBA" id="ARBA00023027"/>
    </source>
</evidence>
<evidence type="ECO:0000256" key="1">
    <source>
        <dbReference type="ARBA" id="ARBA00009080"/>
    </source>
</evidence>
<accession>A0ABP6V581</accession>
<dbReference type="InterPro" id="IPR013328">
    <property type="entry name" value="6PGD_dom2"/>
</dbReference>
<dbReference type="PANTHER" id="PTHR43060">
    <property type="entry name" value="3-HYDROXYISOBUTYRATE DEHYDROGENASE-LIKE 1, MITOCHONDRIAL-RELATED"/>
    <property type="match status" value="1"/>
</dbReference>
<dbReference type="Gene3D" id="3.40.50.720">
    <property type="entry name" value="NAD(P)-binding Rossmann-like Domain"/>
    <property type="match status" value="1"/>
</dbReference>
<dbReference type="SUPFAM" id="SSF48179">
    <property type="entry name" value="6-phosphogluconate dehydrogenase C-terminal domain-like"/>
    <property type="match status" value="1"/>
</dbReference>
<reference evidence="7" key="1">
    <citation type="journal article" date="2019" name="Int. J. Syst. Evol. Microbiol.">
        <title>The Global Catalogue of Microorganisms (GCM) 10K type strain sequencing project: providing services to taxonomists for standard genome sequencing and annotation.</title>
        <authorList>
            <consortium name="The Broad Institute Genomics Platform"/>
            <consortium name="The Broad Institute Genome Sequencing Center for Infectious Disease"/>
            <person name="Wu L."/>
            <person name="Ma J."/>
        </authorList>
    </citation>
    <scope>NUCLEOTIDE SEQUENCE [LARGE SCALE GENOMIC DNA]</scope>
    <source>
        <strain evidence="7">JCM 16898</strain>
    </source>
</reference>
<dbReference type="InterPro" id="IPR015815">
    <property type="entry name" value="HIBADH-related"/>
</dbReference>
<comment type="similarity">
    <text evidence="1">Belongs to the HIBADH-related family.</text>
</comment>
<dbReference type="InterPro" id="IPR029154">
    <property type="entry name" value="HIBADH-like_NADP-bd"/>
</dbReference>
<dbReference type="Gene3D" id="1.10.1040.10">
    <property type="entry name" value="N-(1-d-carboxylethyl)-l-norvaline Dehydrogenase, domain 2"/>
    <property type="match status" value="1"/>
</dbReference>
<dbReference type="InterPro" id="IPR008927">
    <property type="entry name" value="6-PGluconate_DH-like_C_sf"/>
</dbReference>
<feature type="domain" description="3-hydroxyisobutyrate dehydrogenase-like NAD-binding" evidence="5">
    <location>
        <begin position="181"/>
        <end position="276"/>
    </location>
</feature>
<comment type="caution">
    <text evidence="6">The sequence shown here is derived from an EMBL/GenBank/DDBJ whole genome shotgun (WGS) entry which is preliminary data.</text>
</comment>
<evidence type="ECO:0000259" key="5">
    <source>
        <dbReference type="Pfam" id="PF14833"/>
    </source>
</evidence>
<feature type="domain" description="6-phosphogluconate dehydrogenase NADP-binding" evidence="4">
    <location>
        <begin position="21"/>
        <end position="175"/>
    </location>
</feature>
<dbReference type="EMBL" id="BAAAZN010000001">
    <property type="protein sequence ID" value="GAA3527243.1"/>
    <property type="molecule type" value="Genomic_DNA"/>
</dbReference>
<dbReference type="Pfam" id="PF03446">
    <property type="entry name" value="NAD_binding_2"/>
    <property type="match status" value="1"/>
</dbReference>
<dbReference type="Proteomes" id="UP001500689">
    <property type="component" value="Unassembled WGS sequence"/>
</dbReference>
<evidence type="ECO:0000259" key="4">
    <source>
        <dbReference type="Pfam" id="PF03446"/>
    </source>
</evidence>
<dbReference type="SUPFAM" id="SSF51735">
    <property type="entry name" value="NAD(P)-binding Rossmann-fold domains"/>
    <property type="match status" value="1"/>
</dbReference>
<evidence type="ECO:0000313" key="6">
    <source>
        <dbReference type="EMBL" id="GAA3527243.1"/>
    </source>
</evidence>
<sequence length="293" mass="29858">MTVPETGGRPARPTEDWPGPVTYVGVGNMGAPMARLLARSGGPVTVYARRPEVRAEFAALGARASGSMAEAVRGAKVVCVCLFDEGQLRDVVLGKGGLLDLCDAGTVVVCHTTTGLNTLHRILDHARDRQVQLVDAPVSGAASEIETGKLTVLAGGDAATLDLVEPVLGTYGTVVRAGGVGSASRAKLVNNFLFAANVQLVVSAVQLARGLGISDEGMLEVLSCCSGGSEAVRHMGAAGRTPEEFGAGSSRYLVKDVAAALATATELGADPGLLEVVVRQGPTTMTGKPPNGS</sequence>
<dbReference type="PIRSF" id="PIRSF000103">
    <property type="entry name" value="HIBADH"/>
    <property type="match status" value="1"/>
</dbReference>
<keyword evidence="7" id="KW-1185">Reference proteome</keyword>
<evidence type="ECO:0000256" key="2">
    <source>
        <dbReference type="ARBA" id="ARBA00023002"/>
    </source>
</evidence>
<name>A0ABP6V581_9PSEU</name>
<keyword evidence="2" id="KW-0560">Oxidoreductase</keyword>
<evidence type="ECO:0000313" key="7">
    <source>
        <dbReference type="Proteomes" id="UP001500689"/>
    </source>
</evidence>
<keyword evidence="3" id="KW-0520">NAD</keyword>
<dbReference type="PANTHER" id="PTHR43060:SF15">
    <property type="entry name" value="3-HYDROXYISOBUTYRATE DEHYDROGENASE-LIKE 1, MITOCHONDRIAL-RELATED"/>
    <property type="match status" value="1"/>
</dbReference>
<dbReference type="Pfam" id="PF14833">
    <property type="entry name" value="NAD_binding_11"/>
    <property type="match status" value="1"/>
</dbReference>
<organism evidence="6 7">
    <name type="scientific">Amycolatopsis ultiminotia</name>
    <dbReference type="NCBI Taxonomy" id="543629"/>
    <lineage>
        <taxon>Bacteria</taxon>
        <taxon>Bacillati</taxon>
        <taxon>Actinomycetota</taxon>
        <taxon>Actinomycetes</taxon>
        <taxon>Pseudonocardiales</taxon>
        <taxon>Pseudonocardiaceae</taxon>
        <taxon>Amycolatopsis</taxon>
    </lineage>
</organism>
<protein>
    <submittedName>
        <fullName evidence="6">NAD(P)-dependent oxidoreductase</fullName>
    </submittedName>
</protein>
<dbReference type="InterPro" id="IPR006115">
    <property type="entry name" value="6PGDH_NADP-bd"/>
</dbReference>
<dbReference type="InterPro" id="IPR036291">
    <property type="entry name" value="NAD(P)-bd_dom_sf"/>
</dbReference>
<dbReference type="RefSeq" id="WP_344855294.1">
    <property type="nucleotide sequence ID" value="NZ_BAAAZN010000001.1"/>
</dbReference>
<proteinExistence type="inferred from homology"/>